<name>A0A9W3XC09_BACTU</name>
<evidence type="ECO:0000313" key="1">
    <source>
        <dbReference type="EMBL" id="AOM14332.1"/>
    </source>
</evidence>
<evidence type="ECO:0000313" key="2">
    <source>
        <dbReference type="Proteomes" id="UP000192743"/>
    </source>
</evidence>
<dbReference type="AlphaFoldDB" id="A0A9W3XC09"/>
<keyword evidence="1" id="KW-0614">Plasmid</keyword>
<proteinExistence type="predicted"/>
<geneLocation type="plasmid" evidence="1 2">
    <name>p174778</name>
</geneLocation>
<protein>
    <submittedName>
        <fullName evidence="1">Transposase for transposon</fullName>
    </submittedName>
</protein>
<reference evidence="1 2" key="1">
    <citation type="submission" date="2016-02" db="EMBL/GenBank/DDBJ databases">
        <title>Comparative analysis of three nematocidal Bacillus thuringiensis strains.</title>
        <authorList>
            <person name="Hollensteiner J."/>
            <person name="Kloesener M."/>
            <person name="Bunk B."/>
            <person name="Sproeer C."/>
            <person name="Rosenstiel P."/>
            <person name="Schulte-Iserlohe R."/>
            <person name="Schulenburg H."/>
            <person name="Liesegang H."/>
        </authorList>
    </citation>
    <scope>NUCLEOTIDE SEQUENCE [LARGE SCALE GENOMIC DNA]</scope>
    <source>
        <strain evidence="1 2">Bt18247</strain>
        <plasmid evidence="1 2">p174778</plasmid>
    </source>
</reference>
<organism evidence="1 2">
    <name type="scientific">Bacillus thuringiensis Bt18247</name>
    <dbReference type="NCBI Taxonomy" id="1423143"/>
    <lineage>
        <taxon>Bacteria</taxon>
        <taxon>Bacillati</taxon>
        <taxon>Bacillota</taxon>
        <taxon>Bacilli</taxon>
        <taxon>Bacillales</taxon>
        <taxon>Bacillaceae</taxon>
        <taxon>Bacillus</taxon>
        <taxon>Bacillus cereus group</taxon>
    </lineage>
</organism>
<dbReference type="Proteomes" id="UP000192743">
    <property type="component" value="Plasmid p174778"/>
</dbReference>
<accession>A0A9W3XC09</accession>
<gene>
    <name evidence="1" type="primary">tnpA_5</name>
    <name evidence="1" type="ORF">BTI247_60020</name>
</gene>
<sequence length="218" mass="25653">MAMKTDQGHLLVEALITEMRKRKIILPAIYAVEHVAWAVRERAHRKIFKQLTRNLTPSQCKQLDKLLSVGKGYKFSYLSWLRQPSGVVSVKNFHKIMDRIEFIQKLNLPLENGREVHQNRLLQMAREGSRYSNQHLSRFYELKRHATLMAFLIHIYAFLTDQGIEMLEKLMGRMFNHGEKKHKEHFQKDGKAINEKVRLYAKVGKALIEAKELEQDPF</sequence>
<dbReference type="EMBL" id="CP015251">
    <property type="protein sequence ID" value="AOM14332.1"/>
    <property type="molecule type" value="Genomic_DNA"/>
</dbReference>